<feature type="compositionally biased region" description="Acidic residues" evidence="1">
    <location>
        <begin position="1"/>
        <end position="13"/>
    </location>
</feature>
<dbReference type="Proteomes" id="UP001286313">
    <property type="component" value="Unassembled WGS sequence"/>
</dbReference>
<protein>
    <submittedName>
        <fullName evidence="2">Uncharacterized protein</fullName>
    </submittedName>
</protein>
<keyword evidence="3" id="KW-1185">Reference proteome</keyword>
<proteinExistence type="predicted"/>
<evidence type="ECO:0000313" key="2">
    <source>
        <dbReference type="EMBL" id="KAK3867081.1"/>
    </source>
</evidence>
<dbReference type="EMBL" id="JAWQEG010003279">
    <property type="protein sequence ID" value="KAK3867081.1"/>
    <property type="molecule type" value="Genomic_DNA"/>
</dbReference>
<organism evidence="2 3">
    <name type="scientific">Petrolisthes cinctipes</name>
    <name type="common">Flat porcelain crab</name>
    <dbReference type="NCBI Taxonomy" id="88211"/>
    <lineage>
        <taxon>Eukaryota</taxon>
        <taxon>Metazoa</taxon>
        <taxon>Ecdysozoa</taxon>
        <taxon>Arthropoda</taxon>
        <taxon>Crustacea</taxon>
        <taxon>Multicrustacea</taxon>
        <taxon>Malacostraca</taxon>
        <taxon>Eumalacostraca</taxon>
        <taxon>Eucarida</taxon>
        <taxon>Decapoda</taxon>
        <taxon>Pleocyemata</taxon>
        <taxon>Anomura</taxon>
        <taxon>Galatheoidea</taxon>
        <taxon>Porcellanidae</taxon>
        <taxon>Petrolisthes</taxon>
    </lineage>
</organism>
<gene>
    <name evidence="2" type="ORF">Pcinc_027443</name>
</gene>
<dbReference type="AlphaFoldDB" id="A0AAE1K6U1"/>
<accession>A0AAE1K6U1</accession>
<reference evidence="2" key="1">
    <citation type="submission" date="2023-10" db="EMBL/GenBank/DDBJ databases">
        <title>Genome assemblies of two species of porcelain crab, Petrolisthes cinctipes and Petrolisthes manimaculis (Anomura: Porcellanidae).</title>
        <authorList>
            <person name="Angst P."/>
        </authorList>
    </citation>
    <scope>NUCLEOTIDE SEQUENCE</scope>
    <source>
        <strain evidence="2">PB745_01</strain>
        <tissue evidence="2">Gill</tissue>
    </source>
</reference>
<name>A0AAE1K6U1_PETCI</name>
<feature type="compositionally biased region" description="Basic and acidic residues" evidence="1">
    <location>
        <begin position="14"/>
        <end position="41"/>
    </location>
</feature>
<sequence>MKEDREDDEERENNEDRKGREDDDDKRKGRENMTEGTETRKTCLRSVHTTDRCEVRMAAWAWEQTS</sequence>
<evidence type="ECO:0000313" key="3">
    <source>
        <dbReference type="Proteomes" id="UP001286313"/>
    </source>
</evidence>
<evidence type="ECO:0000256" key="1">
    <source>
        <dbReference type="SAM" id="MobiDB-lite"/>
    </source>
</evidence>
<comment type="caution">
    <text evidence="2">The sequence shown here is derived from an EMBL/GenBank/DDBJ whole genome shotgun (WGS) entry which is preliminary data.</text>
</comment>
<feature type="region of interest" description="Disordered" evidence="1">
    <location>
        <begin position="1"/>
        <end position="43"/>
    </location>
</feature>